<dbReference type="AlphaFoldDB" id="A0A419F1Z2"/>
<dbReference type="GO" id="GO:0016787">
    <property type="term" value="F:hydrolase activity"/>
    <property type="evidence" value="ECO:0007669"/>
    <property type="project" value="UniProtKB-KW"/>
</dbReference>
<evidence type="ECO:0000313" key="3">
    <source>
        <dbReference type="Proteomes" id="UP000285961"/>
    </source>
</evidence>
<dbReference type="SMART" id="SM00849">
    <property type="entry name" value="Lactamase_B"/>
    <property type="match status" value="1"/>
</dbReference>
<evidence type="ECO:0000259" key="1">
    <source>
        <dbReference type="SMART" id="SM00849"/>
    </source>
</evidence>
<dbReference type="InterPro" id="IPR052533">
    <property type="entry name" value="WalJ/YycJ-like"/>
</dbReference>
<name>A0A419F1Z2_9BACT</name>
<dbReference type="PANTHER" id="PTHR47619:SF1">
    <property type="entry name" value="EXODEOXYRIBONUCLEASE WALJ"/>
    <property type="match status" value="1"/>
</dbReference>
<organism evidence="2 3">
    <name type="scientific">Candidatus Abyssobacteria bacterium SURF_17</name>
    <dbReference type="NCBI Taxonomy" id="2093361"/>
    <lineage>
        <taxon>Bacteria</taxon>
        <taxon>Pseudomonadati</taxon>
        <taxon>Candidatus Hydrogenedentota</taxon>
        <taxon>Candidatus Abyssobacteria</taxon>
    </lineage>
</organism>
<dbReference type="InterPro" id="IPR001279">
    <property type="entry name" value="Metallo-B-lactamas"/>
</dbReference>
<dbReference type="PANTHER" id="PTHR47619">
    <property type="entry name" value="METALLO-HYDROLASE YYCJ-RELATED"/>
    <property type="match status" value="1"/>
</dbReference>
<protein>
    <submittedName>
        <fullName evidence="2">MBL fold metallo-hydrolase</fullName>
    </submittedName>
</protein>
<evidence type="ECO:0000313" key="2">
    <source>
        <dbReference type="EMBL" id="RJP72272.1"/>
    </source>
</evidence>
<dbReference type="EMBL" id="QZKI01000047">
    <property type="protein sequence ID" value="RJP72272.1"/>
    <property type="molecule type" value="Genomic_DNA"/>
</dbReference>
<accession>A0A419F1Z2</accession>
<gene>
    <name evidence="2" type="ORF">C4532_06335</name>
</gene>
<dbReference type="SUPFAM" id="SSF56281">
    <property type="entry name" value="Metallo-hydrolase/oxidoreductase"/>
    <property type="match status" value="1"/>
</dbReference>
<dbReference type="Proteomes" id="UP000285961">
    <property type="component" value="Unassembled WGS sequence"/>
</dbReference>
<feature type="domain" description="Metallo-beta-lactamase" evidence="1">
    <location>
        <begin position="22"/>
        <end position="225"/>
    </location>
</feature>
<proteinExistence type="predicted"/>
<dbReference type="InterPro" id="IPR036866">
    <property type="entry name" value="RibonucZ/Hydroxyglut_hydro"/>
</dbReference>
<comment type="caution">
    <text evidence="2">The sequence shown here is derived from an EMBL/GenBank/DDBJ whole genome shotgun (WGS) entry which is preliminary data.</text>
</comment>
<dbReference type="Gene3D" id="3.60.15.10">
    <property type="entry name" value="Ribonuclease Z/Hydroxyacylglutathione hydrolase-like"/>
    <property type="match status" value="1"/>
</dbReference>
<sequence>MRMRRNINAQSIRIRMLASGSNGNSILLSSPGINLLIDAGLSCRELERRLALVGHTPADITAAIITHEHQDHVRGIGVLSRKYGMPVHINARTLKAARATTGEVPTARLFSTGDTLEMGNLIVQTYPVPHDAADPIGLSVDNCSSRVGIALDMGYATKLVKQRLRDSSVLILEFNHDPDMLRQCPRPWELKQRILSKKGHMSNGAALELLCDLAHDSLRAVVLAHISREANSTQLAYRMVSERLREIGRRHISVVVSTQEEVSEAVEA</sequence>
<dbReference type="Pfam" id="PF12706">
    <property type="entry name" value="Lactamase_B_2"/>
    <property type="match status" value="1"/>
</dbReference>
<reference evidence="2 3" key="1">
    <citation type="journal article" date="2017" name="ISME J.">
        <title>Energy and carbon metabolisms in a deep terrestrial subsurface fluid microbial community.</title>
        <authorList>
            <person name="Momper L."/>
            <person name="Jungbluth S.P."/>
            <person name="Lee M.D."/>
            <person name="Amend J.P."/>
        </authorList>
    </citation>
    <scope>NUCLEOTIDE SEQUENCE [LARGE SCALE GENOMIC DNA]</scope>
    <source>
        <strain evidence="2">SURF_17</strain>
    </source>
</reference>
<keyword evidence="2" id="KW-0378">Hydrolase</keyword>